<evidence type="ECO:0000313" key="6">
    <source>
        <dbReference type="EMBL" id="CAI5452103.1"/>
    </source>
</evidence>
<reference evidence="6" key="1">
    <citation type="submission" date="2022-11" db="EMBL/GenBank/DDBJ databases">
        <authorList>
            <person name="Kikuchi T."/>
        </authorList>
    </citation>
    <scope>NUCLEOTIDE SEQUENCE</scope>
    <source>
        <strain evidence="6">PS1010</strain>
    </source>
</reference>
<dbReference type="EMBL" id="CANHGI010000005">
    <property type="protein sequence ID" value="CAI5452103.1"/>
    <property type="molecule type" value="Genomic_DNA"/>
</dbReference>
<keyword evidence="7" id="KW-1185">Reference proteome</keyword>
<evidence type="ECO:0000313" key="7">
    <source>
        <dbReference type="Proteomes" id="UP001152747"/>
    </source>
</evidence>
<dbReference type="SUPFAM" id="SSF144091">
    <property type="entry name" value="Rhomboid-like"/>
    <property type="match status" value="1"/>
</dbReference>
<keyword evidence="4 5" id="KW-0472">Membrane</keyword>
<dbReference type="GO" id="GO:0016020">
    <property type="term" value="C:membrane"/>
    <property type="evidence" value="ECO:0007669"/>
    <property type="project" value="UniProtKB-SubCell"/>
</dbReference>
<dbReference type="Proteomes" id="UP001152747">
    <property type="component" value="Unassembled WGS sequence"/>
</dbReference>
<feature type="transmembrane region" description="Helical" evidence="5">
    <location>
        <begin position="200"/>
        <end position="218"/>
    </location>
</feature>
<gene>
    <name evidence="6" type="ORF">CAMP_LOCUS14740</name>
</gene>
<keyword evidence="2 5" id="KW-0812">Transmembrane</keyword>
<dbReference type="InterPro" id="IPR035952">
    <property type="entry name" value="Rhomboid-like_sf"/>
</dbReference>
<feature type="transmembrane region" description="Helical" evidence="5">
    <location>
        <begin position="119"/>
        <end position="139"/>
    </location>
</feature>
<keyword evidence="3 5" id="KW-1133">Transmembrane helix</keyword>
<accession>A0A9P1IU01</accession>
<organism evidence="6 7">
    <name type="scientific">Caenorhabditis angaria</name>
    <dbReference type="NCBI Taxonomy" id="860376"/>
    <lineage>
        <taxon>Eukaryota</taxon>
        <taxon>Metazoa</taxon>
        <taxon>Ecdysozoa</taxon>
        <taxon>Nematoda</taxon>
        <taxon>Chromadorea</taxon>
        <taxon>Rhabditida</taxon>
        <taxon>Rhabditina</taxon>
        <taxon>Rhabditomorpha</taxon>
        <taxon>Rhabditoidea</taxon>
        <taxon>Rhabditidae</taxon>
        <taxon>Peloderinae</taxon>
        <taxon>Caenorhabditis</taxon>
    </lineage>
</organism>
<protein>
    <submittedName>
        <fullName evidence="6">Uncharacterized protein</fullName>
    </submittedName>
</protein>
<evidence type="ECO:0000256" key="2">
    <source>
        <dbReference type="ARBA" id="ARBA00022692"/>
    </source>
</evidence>
<evidence type="ECO:0000256" key="4">
    <source>
        <dbReference type="ARBA" id="ARBA00023136"/>
    </source>
</evidence>
<proteinExistence type="predicted"/>
<dbReference type="AlphaFoldDB" id="A0A9P1IU01"/>
<comment type="subcellular location">
    <subcellularLocation>
        <location evidence="1">Membrane</location>
        <topology evidence="1">Multi-pass membrane protein</topology>
    </subcellularLocation>
</comment>
<comment type="caution">
    <text evidence="6">The sequence shown here is derived from an EMBL/GenBank/DDBJ whole genome shotgun (WGS) entry which is preliminary data.</text>
</comment>
<evidence type="ECO:0000256" key="3">
    <source>
        <dbReference type="ARBA" id="ARBA00022989"/>
    </source>
</evidence>
<feature type="transmembrane region" description="Helical" evidence="5">
    <location>
        <begin position="40"/>
        <end position="62"/>
    </location>
</feature>
<feature type="transmembrane region" description="Helical" evidence="5">
    <location>
        <begin position="90"/>
        <end position="112"/>
    </location>
</feature>
<sequence length="266" mass="31148">MAERNGFYMSLEDSLENRPGILQKIGKFILSSGQISKNRIPCFMIILIYLQIFFYFCHIFSFKSGDVLPIYMNTENESFPDFLKCFTYPLLNLNILELLCNLVIEIIIGIPLEIAHGTLPVFLVYLFSAAYFAFTAFFMSDFMEVFAADEFCVVLELEHNFKKPFERTSFVIFFSSLFYIFMNTVFVVKNIPFVDQITQHIQYFSSIFVGISIGFYYFYGQIKTVKSRIYFVFAVLLQILLLCFGRFIPHNSHFSKIYPFIFNAIQ</sequence>
<evidence type="ECO:0000256" key="1">
    <source>
        <dbReference type="ARBA" id="ARBA00004141"/>
    </source>
</evidence>
<feature type="transmembrane region" description="Helical" evidence="5">
    <location>
        <begin position="230"/>
        <end position="248"/>
    </location>
</feature>
<name>A0A9P1IU01_9PELO</name>
<evidence type="ECO:0000256" key="5">
    <source>
        <dbReference type="SAM" id="Phobius"/>
    </source>
</evidence>
<feature type="transmembrane region" description="Helical" evidence="5">
    <location>
        <begin position="170"/>
        <end position="188"/>
    </location>
</feature>